<evidence type="ECO:0000259" key="3">
    <source>
        <dbReference type="PROSITE" id="PS51670"/>
    </source>
</evidence>
<reference evidence="4" key="1">
    <citation type="journal article" date="2019" name="bioRxiv">
        <title>The Genome of the Zebra Mussel, Dreissena polymorpha: A Resource for Invasive Species Research.</title>
        <authorList>
            <person name="McCartney M.A."/>
            <person name="Auch B."/>
            <person name="Kono T."/>
            <person name="Mallez S."/>
            <person name="Zhang Y."/>
            <person name="Obille A."/>
            <person name="Becker A."/>
            <person name="Abrahante J.E."/>
            <person name="Garbe J."/>
            <person name="Badalamenti J.P."/>
            <person name="Herman A."/>
            <person name="Mangelson H."/>
            <person name="Liachko I."/>
            <person name="Sullivan S."/>
            <person name="Sone E.D."/>
            <person name="Koren S."/>
            <person name="Silverstein K.A.T."/>
            <person name="Beckman K.B."/>
            <person name="Gohl D.M."/>
        </authorList>
    </citation>
    <scope>NUCLEOTIDE SEQUENCE</scope>
    <source>
        <strain evidence="4">Duluth1</strain>
        <tissue evidence="4">Whole animal</tissue>
    </source>
</reference>
<gene>
    <name evidence="4" type="ORF">DPMN_180177</name>
</gene>
<feature type="transmembrane region" description="Helical" evidence="2">
    <location>
        <begin position="12"/>
        <end position="31"/>
    </location>
</feature>
<evidence type="ECO:0000256" key="1">
    <source>
        <dbReference type="PROSITE-ProRule" id="PRU01005"/>
    </source>
</evidence>
<organism evidence="4 5">
    <name type="scientific">Dreissena polymorpha</name>
    <name type="common">Zebra mussel</name>
    <name type="synonym">Mytilus polymorpha</name>
    <dbReference type="NCBI Taxonomy" id="45954"/>
    <lineage>
        <taxon>Eukaryota</taxon>
        <taxon>Metazoa</taxon>
        <taxon>Spiralia</taxon>
        <taxon>Lophotrochozoa</taxon>
        <taxon>Mollusca</taxon>
        <taxon>Bivalvia</taxon>
        <taxon>Autobranchia</taxon>
        <taxon>Heteroconchia</taxon>
        <taxon>Euheterodonta</taxon>
        <taxon>Imparidentia</taxon>
        <taxon>Neoheterodontei</taxon>
        <taxon>Myida</taxon>
        <taxon>Dreissenoidea</taxon>
        <taxon>Dreissenidae</taxon>
        <taxon>Dreissena</taxon>
    </lineage>
</organism>
<feature type="domain" description="ShKT" evidence="3">
    <location>
        <begin position="47"/>
        <end position="81"/>
    </location>
</feature>
<accession>A0A9D4EE94</accession>
<comment type="caution">
    <text evidence="1">Lacks conserved residue(s) required for the propagation of feature annotation.</text>
</comment>
<keyword evidence="5" id="KW-1185">Reference proteome</keyword>
<keyword evidence="2" id="KW-0812">Transmembrane</keyword>
<keyword evidence="1" id="KW-1015">Disulfide bond</keyword>
<dbReference type="EMBL" id="JAIWYP010000009">
    <property type="protein sequence ID" value="KAH3778707.1"/>
    <property type="molecule type" value="Genomic_DNA"/>
</dbReference>
<evidence type="ECO:0000313" key="4">
    <source>
        <dbReference type="EMBL" id="KAH3778707.1"/>
    </source>
</evidence>
<feature type="disulfide bond" evidence="1">
    <location>
        <begin position="47"/>
        <end position="81"/>
    </location>
</feature>
<dbReference type="AlphaFoldDB" id="A0A9D4EE94"/>
<name>A0A9D4EE94_DREPO</name>
<reference evidence="4" key="2">
    <citation type="submission" date="2020-11" db="EMBL/GenBank/DDBJ databases">
        <authorList>
            <person name="McCartney M.A."/>
            <person name="Auch B."/>
            <person name="Kono T."/>
            <person name="Mallez S."/>
            <person name="Becker A."/>
            <person name="Gohl D.M."/>
            <person name="Silverstein K.A.T."/>
            <person name="Koren S."/>
            <person name="Bechman K.B."/>
            <person name="Herman A."/>
            <person name="Abrahante J.E."/>
            <person name="Garbe J."/>
        </authorList>
    </citation>
    <scope>NUCLEOTIDE SEQUENCE</scope>
    <source>
        <strain evidence="4">Duluth1</strain>
        <tissue evidence="4">Whole animal</tissue>
    </source>
</reference>
<keyword evidence="2" id="KW-1133">Transmembrane helix</keyword>
<sequence>MLLMGTSKQDMTRIYFLLGVIAVTVCSAMLLDGDTAVQTTGRVQGMCRDDTATNCSSFTSAACLQFKENTARLCPKTCGFCHCYDNDEHCHQFAANCDRFDMLKGGACNLTCGQCGNYECPT</sequence>
<evidence type="ECO:0000256" key="2">
    <source>
        <dbReference type="SAM" id="Phobius"/>
    </source>
</evidence>
<protein>
    <recommendedName>
        <fullName evidence="3">ShKT domain-containing protein</fullName>
    </recommendedName>
</protein>
<evidence type="ECO:0000313" key="5">
    <source>
        <dbReference type="Proteomes" id="UP000828390"/>
    </source>
</evidence>
<proteinExistence type="predicted"/>
<dbReference type="InterPro" id="IPR003582">
    <property type="entry name" value="ShKT_dom"/>
</dbReference>
<dbReference type="Pfam" id="PF01549">
    <property type="entry name" value="ShK"/>
    <property type="match status" value="2"/>
</dbReference>
<dbReference type="Proteomes" id="UP000828390">
    <property type="component" value="Unassembled WGS sequence"/>
</dbReference>
<keyword evidence="2" id="KW-0472">Membrane</keyword>
<comment type="caution">
    <text evidence="4">The sequence shown here is derived from an EMBL/GenBank/DDBJ whole genome shotgun (WGS) entry which is preliminary data.</text>
</comment>
<dbReference type="PROSITE" id="PS51670">
    <property type="entry name" value="SHKT"/>
    <property type="match status" value="1"/>
</dbReference>